<proteinExistence type="predicted"/>
<sequence>MSKTGKNKTGSWAGNLLILSGPPGSGKTTLAQMLAQQPGCSKVHLPADDFWHFIKQGTIDPYLPEAHEQNKVVMQVLARAAEEYARGGYFVVLDGIIGPWFLPLFRILQVPLHYLVLRPPLALAIQRCQERGGNTLTNPVVISALHQQFVALGELERHVLPTAEQNPEEIRRIITTAINQGTYRI</sequence>
<dbReference type="RefSeq" id="WP_185270797.1">
    <property type="nucleotide sequence ID" value="NZ_CP055156.1"/>
</dbReference>
<protein>
    <submittedName>
        <fullName evidence="1">ATP-binding protein</fullName>
    </submittedName>
</protein>
<dbReference type="Pfam" id="PF13671">
    <property type="entry name" value="AAA_33"/>
    <property type="match status" value="1"/>
</dbReference>
<dbReference type="EMBL" id="CP055156">
    <property type="protein sequence ID" value="QNF34316.1"/>
    <property type="molecule type" value="Genomic_DNA"/>
</dbReference>
<dbReference type="AlphaFoldDB" id="A0A7G7GAY2"/>
<organism evidence="1 2">
    <name type="scientific">Adhaeribacter swui</name>
    <dbReference type="NCBI Taxonomy" id="2086471"/>
    <lineage>
        <taxon>Bacteria</taxon>
        <taxon>Pseudomonadati</taxon>
        <taxon>Bacteroidota</taxon>
        <taxon>Cytophagia</taxon>
        <taxon>Cytophagales</taxon>
        <taxon>Hymenobacteraceae</taxon>
        <taxon>Adhaeribacter</taxon>
    </lineage>
</organism>
<keyword evidence="2" id="KW-1185">Reference proteome</keyword>
<dbReference type="InterPro" id="IPR027417">
    <property type="entry name" value="P-loop_NTPase"/>
</dbReference>
<keyword evidence="1" id="KW-0547">Nucleotide-binding</keyword>
<name>A0A7G7GAY2_9BACT</name>
<evidence type="ECO:0000313" key="2">
    <source>
        <dbReference type="Proteomes" id="UP000515237"/>
    </source>
</evidence>
<dbReference type="Proteomes" id="UP000515237">
    <property type="component" value="Chromosome"/>
</dbReference>
<dbReference type="SUPFAM" id="SSF52540">
    <property type="entry name" value="P-loop containing nucleoside triphosphate hydrolases"/>
    <property type="match status" value="1"/>
</dbReference>
<dbReference type="Gene3D" id="3.40.50.300">
    <property type="entry name" value="P-loop containing nucleotide triphosphate hydrolases"/>
    <property type="match status" value="1"/>
</dbReference>
<evidence type="ECO:0000313" key="1">
    <source>
        <dbReference type="EMBL" id="QNF34316.1"/>
    </source>
</evidence>
<gene>
    <name evidence="1" type="ORF">HUW51_16890</name>
</gene>
<dbReference type="GO" id="GO:0005524">
    <property type="term" value="F:ATP binding"/>
    <property type="evidence" value="ECO:0007669"/>
    <property type="project" value="UniProtKB-KW"/>
</dbReference>
<reference evidence="1 2" key="1">
    <citation type="journal article" date="2018" name="Int. J. Syst. Evol. Microbiol.">
        <title>Adhaeribacter swui sp. nov., isolated from wet mud.</title>
        <authorList>
            <person name="Kim D.U."/>
            <person name="Kim K.W."/>
            <person name="Kang M.S."/>
            <person name="Kim J.Y."/>
            <person name="Jang J.H."/>
            <person name="Kim M.K."/>
        </authorList>
    </citation>
    <scope>NUCLEOTIDE SEQUENCE [LARGE SCALE GENOMIC DNA]</scope>
    <source>
        <strain evidence="1 2">KCTC 52873</strain>
    </source>
</reference>
<accession>A0A7G7GAY2</accession>
<dbReference type="KEGG" id="aswu:HUW51_16890"/>
<keyword evidence="1" id="KW-0067">ATP-binding</keyword>